<dbReference type="PANTHER" id="PTHR45823:SF1">
    <property type="entry name" value="T-SNARE COILED-COIL HOMOLOGY DOMAIN-CONTAINING PROTEIN"/>
    <property type="match status" value="1"/>
</dbReference>
<evidence type="ECO:0000259" key="2">
    <source>
        <dbReference type="Pfam" id="PF03732"/>
    </source>
</evidence>
<feature type="compositionally biased region" description="Basic and acidic residues" evidence="1">
    <location>
        <begin position="28"/>
        <end position="38"/>
    </location>
</feature>
<feature type="region of interest" description="Disordered" evidence="1">
    <location>
        <begin position="1"/>
        <end position="38"/>
    </location>
</feature>
<comment type="caution">
    <text evidence="3">The sequence shown here is derived from an EMBL/GenBank/DDBJ whole genome shotgun (WGS) entry which is preliminary data.</text>
</comment>
<name>A0A9D4BD10_DREPO</name>
<evidence type="ECO:0000256" key="1">
    <source>
        <dbReference type="SAM" id="MobiDB-lite"/>
    </source>
</evidence>
<gene>
    <name evidence="3" type="ORF">DPMN_194005</name>
</gene>
<dbReference type="PANTHER" id="PTHR45823">
    <property type="entry name" value="T-SNARE COILED-COIL HOMOLOGY DOMAIN-CONTAINING PROTEIN"/>
    <property type="match status" value="1"/>
</dbReference>
<protein>
    <recommendedName>
        <fullName evidence="2">Retrotransposon gag domain-containing protein</fullName>
    </recommendedName>
</protein>
<dbReference type="AlphaFoldDB" id="A0A9D4BD10"/>
<keyword evidence="4" id="KW-1185">Reference proteome</keyword>
<dbReference type="InterPro" id="IPR005162">
    <property type="entry name" value="Retrotrans_gag_dom"/>
</dbReference>
<accession>A0A9D4BD10</accession>
<evidence type="ECO:0000313" key="4">
    <source>
        <dbReference type="Proteomes" id="UP000828390"/>
    </source>
</evidence>
<reference evidence="3" key="1">
    <citation type="journal article" date="2019" name="bioRxiv">
        <title>The Genome of the Zebra Mussel, Dreissena polymorpha: A Resource for Invasive Species Research.</title>
        <authorList>
            <person name="McCartney M.A."/>
            <person name="Auch B."/>
            <person name="Kono T."/>
            <person name="Mallez S."/>
            <person name="Zhang Y."/>
            <person name="Obille A."/>
            <person name="Becker A."/>
            <person name="Abrahante J.E."/>
            <person name="Garbe J."/>
            <person name="Badalamenti J.P."/>
            <person name="Herman A."/>
            <person name="Mangelson H."/>
            <person name="Liachko I."/>
            <person name="Sullivan S."/>
            <person name="Sone E.D."/>
            <person name="Koren S."/>
            <person name="Silverstein K.A.T."/>
            <person name="Beckman K.B."/>
            <person name="Gohl D.M."/>
        </authorList>
    </citation>
    <scope>NUCLEOTIDE SEQUENCE</scope>
    <source>
        <strain evidence="3">Duluth1</strain>
        <tissue evidence="3">Whole animal</tissue>
    </source>
</reference>
<dbReference type="Pfam" id="PF03732">
    <property type="entry name" value="Retrotrans_gag"/>
    <property type="match status" value="1"/>
</dbReference>
<dbReference type="Proteomes" id="UP000828390">
    <property type="component" value="Unassembled WGS sequence"/>
</dbReference>
<dbReference type="EMBL" id="JAIWYP010000074">
    <property type="protein sequence ID" value="KAH3690205.1"/>
    <property type="molecule type" value="Genomic_DNA"/>
</dbReference>
<sequence length="139" mass="16432">MAQNRLIEQKQDTWPNQTQSHIKRSLRKAKEPEKNDGQSADWRDYIVHFKNVAHWNDWANLEKAQQLIMSLKGNAQILLSDLQPSQMNNYSYLLEVLGRRFSPVEGETTYRYEFRNIRQKKTESAADFVYALQKLCLQV</sequence>
<feature type="domain" description="Retrotransposon gag" evidence="2">
    <location>
        <begin position="69"/>
        <end position="138"/>
    </location>
</feature>
<evidence type="ECO:0000313" key="3">
    <source>
        <dbReference type="EMBL" id="KAH3690205.1"/>
    </source>
</evidence>
<organism evidence="3 4">
    <name type="scientific">Dreissena polymorpha</name>
    <name type="common">Zebra mussel</name>
    <name type="synonym">Mytilus polymorpha</name>
    <dbReference type="NCBI Taxonomy" id="45954"/>
    <lineage>
        <taxon>Eukaryota</taxon>
        <taxon>Metazoa</taxon>
        <taxon>Spiralia</taxon>
        <taxon>Lophotrochozoa</taxon>
        <taxon>Mollusca</taxon>
        <taxon>Bivalvia</taxon>
        <taxon>Autobranchia</taxon>
        <taxon>Heteroconchia</taxon>
        <taxon>Euheterodonta</taxon>
        <taxon>Imparidentia</taxon>
        <taxon>Neoheterodontei</taxon>
        <taxon>Myida</taxon>
        <taxon>Dreissenoidea</taxon>
        <taxon>Dreissenidae</taxon>
        <taxon>Dreissena</taxon>
    </lineage>
</organism>
<proteinExistence type="predicted"/>
<reference evidence="3" key="2">
    <citation type="submission" date="2020-11" db="EMBL/GenBank/DDBJ databases">
        <authorList>
            <person name="McCartney M.A."/>
            <person name="Auch B."/>
            <person name="Kono T."/>
            <person name="Mallez S."/>
            <person name="Becker A."/>
            <person name="Gohl D.M."/>
            <person name="Silverstein K.A.T."/>
            <person name="Koren S."/>
            <person name="Bechman K.B."/>
            <person name="Herman A."/>
            <person name="Abrahante J.E."/>
            <person name="Garbe J."/>
        </authorList>
    </citation>
    <scope>NUCLEOTIDE SEQUENCE</scope>
    <source>
        <strain evidence="3">Duluth1</strain>
        <tissue evidence="3">Whole animal</tissue>
    </source>
</reference>